<evidence type="ECO:0000313" key="4">
    <source>
        <dbReference type="Proteomes" id="UP000295293"/>
    </source>
</evidence>
<evidence type="ECO:0000256" key="1">
    <source>
        <dbReference type="PROSITE-ProRule" id="PRU00023"/>
    </source>
</evidence>
<dbReference type="AlphaFoldDB" id="A0A4R6YKC2"/>
<dbReference type="OrthoDB" id="307920at2"/>
<dbReference type="PROSITE" id="PS50297">
    <property type="entry name" value="ANK_REP_REGION"/>
    <property type="match status" value="1"/>
</dbReference>
<dbReference type="EMBL" id="SNZH01000025">
    <property type="protein sequence ID" value="TDR37396.1"/>
    <property type="molecule type" value="Genomic_DNA"/>
</dbReference>
<protein>
    <submittedName>
        <fullName evidence="3">Uncharacterized protein</fullName>
    </submittedName>
</protein>
<dbReference type="PROSITE" id="PS50088">
    <property type="entry name" value="ANK_REPEAT"/>
    <property type="match status" value="1"/>
</dbReference>
<reference evidence="3 4" key="1">
    <citation type="submission" date="2019-03" db="EMBL/GenBank/DDBJ databases">
        <title>Genomic Encyclopedia of Type Strains, Phase IV (KMG-IV): sequencing the most valuable type-strain genomes for metagenomic binning, comparative biology and taxonomic classification.</title>
        <authorList>
            <person name="Goeker M."/>
        </authorList>
    </citation>
    <scope>NUCLEOTIDE SEQUENCE [LARGE SCALE GENOMIC DNA]</scope>
    <source>
        <strain evidence="3 4">DSM 21667</strain>
    </source>
</reference>
<feature type="signal peptide" evidence="2">
    <location>
        <begin position="1"/>
        <end position="21"/>
    </location>
</feature>
<dbReference type="RefSeq" id="WP_133821775.1">
    <property type="nucleotide sequence ID" value="NZ_SNZH01000025.1"/>
</dbReference>
<keyword evidence="4" id="KW-1185">Reference proteome</keyword>
<accession>A0A4R6YKC2</accession>
<dbReference type="InterPro" id="IPR036770">
    <property type="entry name" value="Ankyrin_rpt-contain_sf"/>
</dbReference>
<gene>
    <name evidence="3" type="ORF">DFR29_12559</name>
</gene>
<dbReference type="Pfam" id="PF12796">
    <property type="entry name" value="Ank_2"/>
    <property type="match status" value="1"/>
</dbReference>
<dbReference type="Proteomes" id="UP000295293">
    <property type="component" value="Unassembled WGS sequence"/>
</dbReference>
<feature type="repeat" description="ANK" evidence="1">
    <location>
        <begin position="152"/>
        <end position="184"/>
    </location>
</feature>
<evidence type="ECO:0000256" key="2">
    <source>
        <dbReference type="SAM" id="SignalP"/>
    </source>
</evidence>
<dbReference type="Gene3D" id="1.25.40.20">
    <property type="entry name" value="Ankyrin repeat-containing domain"/>
    <property type="match status" value="1"/>
</dbReference>
<dbReference type="SUPFAM" id="SSF48403">
    <property type="entry name" value="Ankyrin repeat"/>
    <property type="match status" value="1"/>
</dbReference>
<dbReference type="InterPro" id="IPR002110">
    <property type="entry name" value="Ankyrin_rpt"/>
</dbReference>
<proteinExistence type="predicted"/>
<keyword evidence="2" id="KW-0732">Signal</keyword>
<evidence type="ECO:0000313" key="3">
    <source>
        <dbReference type="EMBL" id="TDR37396.1"/>
    </source>
</evidence>
<name>A0A4R6YKC2_9GAMM</name>
<organism evidence="3 4">
    <name type="scientific">Tahibacter aquaticus</name>
    <dbReference type="NCBI Taxonomy" id="520092"/>
    <lineage>
        <taxon>Bacteria</taxon>
        <taxon>Pseudomonadati</taxon>
        <taxon>Pseudomonadota</taxon>
        <taxon>Gammaproteobacteria</taxon>
        <taxon>Lysobacterales</taxon>
        <taxon>Rhodanobacteraceae</taxon>
        <taxon>Tahibacter</taxon>
    </lineage>
</organism>
<feature type="chain" id="PRO_5020473150" evidence="2">
    <location>
        <begin position="22"/>
        <end position="207"/>
    </location>
</feature>
<comment type="caution">
    <text evidence="3">The sequence shown here is derived from an EMBL/GenBank/DDBJ whole genome shotgun (WGS) entry which is preliminary data.</text>
</comment>
<sequence>MRIEKIVIATTLAAASMLAVAQDTARPRMTREQAEKVMEQDGTAVMQENLPVNLMNGKADIVEAMLLLGVDANGKLEQTPQTTLEFAVSACVGQRVAEADINATVEVLLRAGARPDDPGMMGTMIVAAQQCPPSVVKRLITGGAKLDVRTPQGFTPLSMALIVGNYDTAEALIDAGAKLSAEGAAKLTEGVTDNPRLLALVKRASAK</sequence>
<keyword evidence="1" id="KW-0040">ANK repeat</keyword>